<proteinExistence type="predicted"/>
<reference evidence="1 2" key="2">
    <citation type="journal article" date="2023" name="Plant Pathol.">
        <title>Dismantling and reorganizing Pseudomonas marginalis sensu#lato.</title>
        <authorList>
            <person name="Sawada H."/>
            <person name="Fujikawa T."/>
            <person name="Satou M."/>
        </authorList>
    </citation>
    <scope>NUCLEOTIDE SEQUENCE [LARGE SCALE GENOMIC DNA]</scope>
    <source>
        <strain evidence="1 2">MAFF 302030</strain>
    </source>
</reference>
<dbReference type="AlphaFoldDB" id="A0A9X1YS51"/>
<sequence length="161" mass="18189">MVDDPSEIEIEVFAGPSSTGPVFEKVHARKIEEHIYELLSSPGLTLNMASGDVISIKNKAAPAEILKRGGNFCIHIYADFIPEEYIVALAKEVREEIGGILDGRNNWDLCLTIPSKVGMQKINEFFDKFTGLTGVQWYYANVYKNLDDPEDETLLYWWLNS</sequence>
<reference evidence="1 2" key="1">
    <citation type="journal article" date="2022" name="Int. J. Syst. Evol. Microbiol.">
        <title>Pseudomonas aegrilactucae sp. nov. and Pseudomonas morbosilactucae sp. nov., pathogens causing bacterial rot of lettuce in Japan.</title>
        <authorList>
            <person name="Sawada H."/>
            <person name="Fujikawa T."/>
            <person name="Satou M."/>
        </authorList>
    </citation>
    <scope>NUCLEOTIDE SEQUENCE [LARGE SCALE GENOMIC DNA]</scope>
    <source>
        <strain evidence="1 2">MAFF 302030</strain>
    </source>
</reference>
<protein>
    <submittedName>
        <fullName evidence="1">DUF4265 domain-containing protein</fullName>
    </submittedName>
</protein>
<evidence type="ECO:0000313" key="2">
    <source>
        <dbReference type="Proteomes" id="UP001155059"/>
    </source>
</evidence>
<evidence type="ECO:0000313" key="1">
    <source>
        <dbReference type="EMBL" id="MCK9796799.1"/>
    </source>
</evidence>
<name>A0A9X1YS51_9PSED</name>
<dbReference type="Pfam" id="PF14085">
    <property type="entry name" value="DUF4265"/>
    <property type="match status" value="1"/>
</dbReference>
<dbReference type="InterPro" id="IPR025361">
    <property type="entry name" value="DUF4265"/>
</dbReference>
<dbReference type="Proteomes" id="UP001155059">
    <property type="component" value="Unassembled WGS sequence"/>
</dbReference>
<accession>A0A9X1YS51</accession>
<dbReference type="RefSeq" id="WP_268264440.1">
    <property type="nucleotide sequence ID" value="NZ_JALQCW010000006.1"/>
</dbReference>
<organism evidence="1 2">
    <name type="scientific">Pseudomonas morbosilactucae</name>
    <dbReference type="NCBI Taxonomy" id="2938197"/>
    <lineage>
        <taxon>Bacteria</taxon>
        <taxon>Pseudomonadati</taxon>
        <taxon>Pseudomonadota</taxon>
        <taxon>Gammaproteobacteria</taxon>
        <taxon>Pseudomonadales</taxon>
        <taxon>Pseudomonadaceae</taxon>
        <taxon>Pseudomonas</taxon>
    </lineage>
</organism>
<gene>
    <name evidence="1" type="ORF">M1B34_03320</name>
</gene>
<dbReference type="EMBL" id="JALQCW010000006">
    <property type="protein sequence ID" value="MCK9796799.1"/>
    <property type="molecule type" value="Genomic_DNA"/>
</dbReference>
<comment type="caution">
    <text evidence="1">The sequence shown here is derived from an EMBL/GenBank/DDBJ whole genome shotgun (WGS) entry which is preliminary data.</text>
</comment>